<evidence type="ECO:0000256" key="2">
    <source>
        <dbReference type="ARBA" id="ARBA00022801"/>
    </source>
</evidence>
<dbReference type="Proteomes" id="UP000002748">
    <property type="component" value="Unassembled WGS sequence"/>
</dbReference>
<dbReference type="PROSITE" id="PS00941">
    <property type="entry name" value="CARBOXYLESTERASE_B_2"/>
    <property type="match status" value="1"/>
</dbReference>
<reference evidence="5 6" key="1">
    <citation type="journal article" date="2012" name="Eukaryot. Cell">
        <title>Draft genome sequence of CBS 2479, the standard type strain of Trichosporon asahii.</title>
        <authorList>
            <person name="Yang R.Y."/>
            <person name="Li H.T."/>
            <person name="Zhu H."/>
            <person name="Zhou G.P."/>
            <person name="Wang M."/>
            <person name="Wang L."/>
        </authorList>
    </citation>
    <scope>NUCLEOTIDE SEQUENCE [LARGE SCALE GENOMIC DNA]</scope>
    <source>
        <strain evidence="6">ATCC 90039 / CBS 2479 / JCM 2466 / KCTC 7840 / NCYC 2677 / UAMH 7654</strain>
    </source>
</reference>
<dbReference type="RefSeq" id="XP_014183100.1">
    <property type="nucleotide sequence ID" value="XM_014327625.1"/>
</dbReference>
<comment type="caution">
    <text evidence="5">The sequence shown here is derived from an EMBL/GenBank/DDBJ whole genome shotgun (WGS) entry which is preliminary data.</text>
</comment>
<name>J6F7U1_TRIAS</name>
<dbReference type="PROSITE" id="PS00122">
    <property type="entry name" value="CARBOXYLESTERASE_B_1"/>
    <property type="match status" value="1"/>
</dbReference>
<gene>
    <name evidence="5" type="ORF">A1Q1_07389</name>
</gene>
<dbReference type="ESTHER" id="trias-j6f7u1">
    <property type="family name" value="Fungal_carboxylesterase_lipase"/>
</dbReference>
<proteinExistence type="inferred from homology"/>
<dbReference type="OrthoDB" id="408631at2759"/>
<dbReference type="HOGENOM" id="CLU_006586_10_6_1"/>
<keyword evidence="2 3" id="KW-0378">Hydrolase</keyword>
<dbReference type="InterPro" id="IPR002018">
    <property type="entry name" value="CarbesteraseB"/>
</dbReference>
<dbReference type="GO" id="GO:0016787">
    <property type="term" value="F:hydrolase activity"/>
    <property type="evidence" value="ECO:0007669"/>
    <property type="project" value="UniProtKB-KW"/>
</dbReference>
<dbReference type="EC" id="3.1.1.-" evidence="3"/>
<comment type="similarity">
    <text evidence="1 3">Belongs to the type-B carboxylesterase/lipase family.</text>
</comment>
<dbReference type="KEGG" id="tasa:A1Q1_07389"/>
<sequence>MRYLGAILLLSAVVSAGLITDLIDDLRDTFGPIAQEVVRGALFAGGGLLSVLWRQVSNVFADLLNLAIRINAFANPLGDVDAYITPASAAGRRIRITGHHFPDFDSFLGIPYANPLTGRKRFDHPTAFNYTEDVQAFTHAKACLQTLPLLDGVTGQSEDCLYLNVVTPTNSVGTDAKHPVMIWLFGGGFFGGAGSYYSTLAPLMVKKSQELGQPVIHVAMNYRLGIHGFGMGREMASEKLANNAIRDQRLAIDWVRENIANFGGDPKKLTLYGESAGAISTSIHLLNPANKDVFKGAIMQSGHASTIPVPKTEDYQRPYDDFVQLAGCADREDTLDCLRDLSEDEILSVTAQHSRLKQYELGVVSVTWRPTIDGDIIPDSPFRLQAEGKFANIPMITGTNKDEGTLFVNWLAHSEEDNKRLINNILPSPISEDLFAKLFSVYTNDPAIGSPYGTGRNTFLLSPYYKQAAAIATDALFVSKARYYLQQANAHGNPNVWTYAFEAATPIIPPFLGCMHATELLFTYGIVSKWLPVGWTSKSERVSQAMMAYWIAFAHNQNPNTNGQPNWPAHSGPNDRQAQLFSDKGVYPIPNTYRDNMMELFQDPALYGAFFA</sequence>
<organism evidence="5 6">
    <name type="scientific">Trichosporon asahii var. asahii (strain ATCC 90039 / CBS 2479 / JCM 2466 / KCTC 7840 / NBRC 103889/ NCYC 2677 / UAMH 7654)</name>
    <name type="common">Yeast</name>
    <dbReference type="NCBI Taxonomy" id="1186058"/>
    <lineage>
        <taxon>Eukaryota</taxon>
        <taxon>Fungi</taxon>
        <taxon>Dikarya</taxon>
        <taxon>Basidiomycota</taxon>
        <taxon>Agaricomycotina</taxon>
        <taxon>Tremellomycetes</taxon>
        <taxon>Trichosporonales</taxon>
        <taxon>Trichosporonaceae</taxon>
        <taxon>Trichosporon</taxon>
    </lineage>
</organism>
<dbReference type="InterPro" id="IPR029058">
    <property type="entry name" value="AB_hydrolase_fold"/>
</dbReference>
<dbReference type="EMBL" id="ALBS01000057">
    <property type="protein sequence ID" value="EJT51417.1"/>
    <property type="molecule type" value="Genomic_DNA"/>
</dbReference>
<feature type="domain" description="Carboxylesterase type B" evidence="4">
    <location>
        <begin position="91"/>
        <end position="577"/>
    </location>
</feature>
<evidence type="ECO:0000259" key="4">
    <source>
        <dbReference type="Pfam" id="PF00135"/>
    </source>
</evidence>
<keyword evidence="3" id="KW-0732">Signal</keyword>
<dbReference type="AlphaFoldDB" id="J6F7U1"/>
<evidence type="ECO:0000313" key="5">
    <source>
        <dbReference type="EMBL" id="EJT51417.1"/>
    </source>
</evidence>
<dbReference type="SUPFAM" id="SSF53474">
    <property type="entry name" value="alpha/beta-Hydrolases"/>
    <property type="match status" value="1"/>
</dbReference>
<dbReference type="GeneID" id="25990901"/>
<feature type="signal peptide" evidence="3">
    <location>
        <begin position="1"/>
        <end position="16"/>
    </location>
</feature>
<evidence type="ECO:0000313" key="6">
    <source>
        <dbReference type="Proteomes" id="UP000002748"/>
    </source>
</evidence>
<dbReference type="Pfam" id="PF00135">
    <property type="entry name" value="COesterase"/>
    <property type="match status" value="1"/>
</dbReference>
<dbReference type="PANTHER" id="PTHR11559">
    <property type="entry name" value="CARBOXYLESTERASE"/>
    <property type="match status" value="1"/>
</dbReference>
<dbReference type="InterPro" id="IPR050309">
    <property type="entry name" value="Type-B_Carboxylest/Lipase"/>
</dbReference>
<dbReference type="InterPro" id="IPR019819">
    <property type="entry name" value="Carboxylesterase_B_CS"/>
</dbReference>
<evidence type="ECO:0000256" key="3">
    <source>
        <dbReference type="RuleBase" id="RU361235"/>
    </source>
</evidence>
<accession>J6F7U1</accession>
<protein>
    <recommendedName>
        <fullName evidence="3">Carboxylic ester hydrolase</fullName>
        <ecNumber evidence="3">3.1.1.-</ecNumber>
    </recommendedName>
</protein>
<dbReference type="VEuPathDB" id="FungiDB:A1Q1_07389"/>
<evidence type="ECO:0000256" key="1">
    <source>
        <dbReference type="ARBA" id="ARBA00005964"/>
    </source>
</evidence>
<dbReference type="InterPro" id="IPR019826">
    <property type="entry name" value="Carboxylesterase_B_AS"/>
</dbReference>
<dbReference type="Gene3D" id="3.40.50.1820">
    <property type="entry name" value="alpha/beta hydrolase"/>
    <property type="match status" value="1"/>
</dbReference>
<feature type="chain" id="PRO_5005136919" description="Carboxylic ester hydrolase" evidence="3">
    <location>
        <begin position="17"/>
        <end position="612"/>
    </location>
</feature>